<name>A0A315ZZH3_SEDFL</name>
<comment type="caution">
    <text evidence="1">The sequence shown here is derived from an EMBL/GenBank/DDBJ whole genome shotgun (WGS) entry which is preliminary data.</text>
</comment>
<dbReference type="EMBL" id="QGDO01000002">
    <property type="protein sequence ID" value="PWJ42767.1"/>
    <property type="molecule type" value="Genomic_DNA"/>
</dbReference>
<evidence type="ECO:0000313" key="1">
    <source>
        <dbReference type="EMBL" id="PWJ42767.1"/>
    </source>
</evidence>
<dbReference type="Proteomes" id="UP000245535">
    <property type="component" value="Unassembled WGS sequence"/>
</dbReference>
<keyword evidence="2" id="KW-1185">Reference proteome</keyword>
<protein>
    <submittedName>
        <fullName evidence="1">Uncharacterized protein</fullName>
    </submittedName>
</protein>
<accession>A0A315ZZH3</accession>
<proteinExistence type="predicted"/>
<dbReference type="AlphaFoldDB" id="A0A315ZZH3"/>
<organism evidence="1 2">
    <name type="scientific">Sediminitomix flava</name>
    <dbReference type="NCBI Taxonomy" id="379075"/>
    <lineage>
        <taxon>Bacteria</taxon>
        <taxon>Pseudomonadati</taxon>
        <taxon>Bacteroidota</taxon>
        <taxon>Cytophagia</taxon>
        <taxon>Cytophagales</taxon>
        <taxon>Flammeovirgaceae</taxon>
        <taxon>Sediminitomix</taxon>
    </lineage>
</organism>
<evidence type="ECO:0000313" key="2">
    <source>
        <dbReference type="Proteomes" id="UP000245535"/>
    </source>
</evidence>
<gene>
    <name evidence="1" type="ORF">BC781_102312</name>
</gene>
<reference evidence="1 2" key="1">
    <citation type="submission" date="2018-03" db="EMBL/GenBank/DDBJ databases">
        <title>Genomic Encyclopedia of Archaeal and Bacterial Type Strains, Phase II (KMG-II): from individual species to whole genera.</title>
        <authorList>
            <person name="Goeker M."/>
        </authorList>
    </citation>
    <scope>NUCLEOTIDE SEQUENCE [LARGE SCALE GENOMIC DNA]</scope>
    <source>
        <strain evidence="1 2">DSM 28229</strain>
    </source>
</reference>
<sequence>MWVNYDFTKVIDDACLAVVKKEMIVVKKSQMCGHTRLLANI</sequence>